<evidence type="ECO:0000256" key="1">
    <source>
        <dbReference type="SAM" id="MobiDB-lite"/>
    </source>
</evidence>
<dbReference type="EMBL" id="OZ075129">
    <property type="protein sequence ID" value="CAL4964068.1"/>
    <property type="molecule type" value="Genomic_DNA"/>
</dbReference>
<dbReference type="PANTHER" id="PTHR33511">
    <property type="entry name" value="OS06G0632400 PROTEIN"/>
    <property type="match status" value="1"/>
</dbReference>
<gene>
    <name evidence="2" type="ORF">URODEC1_LOCUS46466</name>
</gene>
<feature type="region of interest" description="Disordered" evidence="1">
    <location>
        <begin position="18"/>
        <end position="47"/>
    </location>
</feature>
<reference evidence="3" key="1">
    <citation type="submission" date="2024-06" db="EMBL/GenBank/DDBJ databases">
        <authorList>
            <person name="Ryan C."/>
        </authorList>
    </citation>
    <scope>NUCLEOTIDE SEQUENCE [LARGE SCALE GENOMIC DNA]</scope>
</reference>
<name>A0ABC8ZQD8_9POAL</name>
<dbReference type="Proteomes" id="UP001497457">
    <property type="component" value="Chromosome 19rd"/>
</dbReference>
<accession>A0ABC8ZQD8</accession>
<keyword evidence="3" id="KW-1185">Reference proteome</keyword>
<protein>
    <submittedName>
        <fullName evidence="2">Uncharacterized protein</fullName>
    </submittedName>
</protein>
<evidence type="ECO:0000313" key="3">
    <source>
        <dbReference type="Proteomes" id="UP001497457"/>
    </source>
</evidence>
<sequence length="90" mass="10144">MGRGKKSSVLASLFGFKKQSGGAAGKPEEEAAARQQEPRYYQGARVRPSDDDGDYYYGRHWYADRDIDQRASEFIERVHRGMLANDQDAG</sequence>
<proteinExistence type="predicted"/>
<evidence type="ECO:0000313" key="2">
    <source>
        <dbReference type="EMBL" id="CAL4964068.1"/>
    </source>
</evidence>
<organism evidence="2 3">
    <name type="scientific">Urochloa decumbens</name>
    <dbReference type="NCBI Taxonomy" id="240449"/>
    <lineage>
        <taxon>Eukaryota</taxon>
        <taxon>Viridiplantae</taxon>
        <taxon>Streptophyta</taxon>
        <taxon>Embryophyta</taxon>
        <taxon>Tracheophyta</taxon>
        <taxon>Spermatophyta</taxon>
        <taxon>Magnoliopsida</taxon>
        <taxon>Liliopsida</taxon>
        <taxon>Poales</taxon>
        <taxon>Poaceae</taxon>
        <taxon>PACMAD clade</taxon>
        <taxon>Panicoideae</taxon>
        <taxon>Panicodae</taxon>
        <taxon>Paniceae</taxon>
        <taxon>Melinidinae</taxon>
        <taxon>Urochloa</taxon>
    </lineage>
</organism>
<reference evidence="2 3" key="2">
    <citation type="submission" date="2024-10" db="EMBL/GenBank/DDBJ databases">
        <authorList>
            <person name="Ryan C."/>
        </authorList>
    </citation>
    <scope>NUCLEOTIDE SEQUENCE [LARGE SCALE GENOMIC DNA]</scope>
</reference>
<dbReference type="AlphaFoldDB" id="A0ABC8ZQD8"/>